<dbReference type="Proteomes" id="UP000001312">
    <property type="component" value="Unassembled WGS sequence"/>
</dbReference>
<dbReference type="Pfam" id="PF18922">
    <property type="entry name" value="DUF5672"/>
    <property type="match status" value="1"/>
</dbReference>
<keyword evidence="4" id="KW-1185">Reference proteome</keyword>
<dbReference type="EMBL" id="CH476621">
    <property type="protein sequence ID" value="EDN91252.1"/>
    <property type="molecule type" value="Genomic_DNA"/>
</dbReference>
<dbReference type="KEGG" id="ssl:SS1G_00655"/>
<dbReference type="STRING" id="665079.A7E5T0"/>
<organism evidence="3 4">
    <name type="scientific">Sclerotinia sclerotiorum (strain ATCC 18683 / 1980 / Ss-1)</name>
    <name type="common">White mold</name>
    <name type="synonym">Whetzelinia sclerotiorum</name>
    <dbReference type="NCBI Taxonomy" id="665079"/>
    <lineage>
        <taxon>Eukaryota</taxon>
        <taxon>Fungi</taxon>
        <taxon>Dikarya</taxon>
        <taxon>Ascomycota</taxon>
        <taxon>Pezizomycotina</taxon>
        <taxon>Leotiomycetes</taxon>
        <taxon>Helotiales</taxon>
        <taxon>Sclerotiniaceae</taxon>
        <taxon>Sclerotinia</taxon>
    </lineage>
</organism>
<gene>
    <name evidence="3" type="ORF">SS1G_00655</name>
</gene>
<dbReference type="InterPro" id="IPR043729">
    <property type="entry name" value="DUF5672"/>
</dbReference>
<dbReference type="InParanoid" id="A7E5T0"/>
<proteinExistence type="predicted"/>
<evidence type="ECO:0000313" key="4">
    <source>
        <dbReference type="Proteomes" id="UP000001312"/>
    </source>
</evidence>
<evidence type="ECO:0000259" key="2">
    <source>
        <dbReference type="Pfam" id="PF18922"/>
    </source>
</evidence>
<feature type="domain" description="DUF5672" evidence="2">
    <location>
        <begin position="1"/>
        <end position="89"/>
    </location>
</feature>
<protein>
    <recommendedName>
        <fullName evidence="2">DUF5672 domain-containing protein</fullName>
    </recommendedName>
</protein>
<dbReference type="OMA" id="WLWENLA"/>
<evidence type="ECO:0000256" key="1">
    <source>
        <dbReference type="SAM" id="MobiDB-lite"/>
    </source>
</evidence>
<dbReference type="RefSeq" id="XP_001598566.1">
    <property type="nucleotide sequence ID" value="XM_001598516.1"/>
</dbReference>
<feature type="region of interest" description="Disordered" evidence="1">
    <location>
        <begin position="80"/>
        <end position="182"/>
    </location>
</feature>
<evidence type="ECO:0000313" key="3">
    <source>
        <dbReference type="EMBL" id="EDN91252.1"/>
    </source>
</evidence>
<name>A7E5T0_SCLS1</name>
<sequence>MTDTWLWENLAPAEHILLFNSDSMLCSNAATSVDDFFAYDLIGTPLKDKGHRGGLSLRKRSSMLRVLDVWDFAEEVKKQEDEKKKKEEIRKKKEEGQKKKEEEQRKKEEKAKKKKLEDEKKKLENERKKMKGKGQNDSKKVGRGKQDGKKKQEKENGKKSENRERKEEEPEEEMAEDQWFQEKLRKLQDDEENLGIDPEEDGAINLPAEEVVRTFSVESIDYPHPLGLHRVHKWKEDQMDKLLDWCPEYRLCSVPHHGREFPTFENGGVGW</sequence>
<dbReference type="GeneID" id="5494444"/>
<accession>A7E5T0</accession>
<dbReference type="HOGENOM" id="CLU_1027319_0_0_1"/>
<feature type="compositionally biased region" description="Basic and acidic residues" evidence="1">
    <location>
        <begin position="134"/>
        <end position="168"/>
    </location>
</feature>
<dbReference type="AlphaFoldDB" id="A7E5T0"/>
<feature type="compositionally biased region" description="Basic and acidic residues" evidence="1">
    <location>
        <begin position="80"/>
        <end position="127"/>
    </location>
</feature>
<reference evidence="4" key="1">
    <citation type="journal article" date="2011" name="PLoS Genet.">
        <title>Genomic analysis of the necrotrophic fungal pathogens Sclerotinia sclerotiorum and Botrytis cinerea.</title>
        <authorList>
            <person name="Amselem J."/>
            <person name="Cuomo C.A."/>
            <person name="van Kan J.A."/>
            <person name="Viaud M."/>
            <person name="Benito E.P."/>
            <person name="Couloux A."/>
            <person name="Coutinho P.M."/>
            <person name="de Vries R.P."/>
            <person name="Dyer P.S."/>
            <person name="Fillinger S."/>
            <person name="Fournier E."/>
            <person name="Gout L."/>
            <person name="Hahn M."/>
            <person name="Kohn L."/>
            <person name="Lapalu N."/>
            <person name="Plummer K.M."/>
            <person name="Pradier J.M."/>
            <person name="Quevillon E."/>
            <person name="Sharon A."/>
            <person name="Simon A."/>
            <person name="ten Have A."/>
            <person name="Tudzynski B."/>
            <person name="Tudzynski P."/>
            <person name="Wincker P."/>
            <person name="Andrew M."/>
            <person name="Anthouard V."/>
            <person name="Beever R.E."/>
            <person name="Beffa R."/>
            <person name="Benoit I."/>
            <person name="Bouzid O."/>
            <person name="Brault B."/>
            <person name="Chen Z."/>
            <person name="Choquer M."/>
            <person name="Collemare J."/>
            <person name="Cotton P."/>
            <person name="Danchin E.G."/>
            <person name="Da Silva C."/>
            <person name="Gautier A."/>
            <person name="Giraud C."/>
            <person name="Giraud T."/>
            <person name="Gonzalez C."/>
            <person name="Grossetete S."/>
            <person name="Guldener U."/>
            <person name="Henrissat B."/>
            <person name="Howlett B.J."/>
            <person name="Kodira C."/>
            <person name="Kretschmer M."/>
            <person name="Lappartient A."/>
            <person name="Leroch M."/>
            <person name="Levis C."/>
            <person name="Mauceli E."/>
            <person name="Neuveglise C."/>
            <person name="Oeser B."/>
            <person name="Pearson M."/>
            <person name="Poulain J."/>
            <person name="Poussereau N."/>
            <person name="Quesneville H."/>
            <person name="Rascle C."/>
            <person name="Schumacher J."/>
            <person name="Segurens B."/>
            <person name="Sexton A."/>
            <person name="Silva E."/>
            <person name="Sirven C."/>
            <person name="Soanes D.M."/>
            <person name="Talbot N.J."/>
            <person name="Templeton M."/>
            <person name="Yandava C."/>
            <person name="Yarden O."/>
            <person name="Zeng Q."/>
            <person name="Rollins J.A."/>
            <person name="Lebrun M.H."/>
            <person name="Dickman M."/>
        </authorList>
    </citation>
    <scope>NUCLEOTIDE SEQUENCE [LARGE SCALE GENOMIC DNA]</scope>
    <source>
        <strain evidence="4">ATCC 18683 / 1980 / Ss-1</strain>
    </source>
</reference>
<dbReference type="eggNOG" id="ENOG502SS9V">
    <property type="taxonomic scope" value="Eukaryota"/>
</dbReference>